<feature type="non-terminal residue" evidence="2">
    <location>
        <position position="87"/>
    </location>
</feature>
<dbReference type="InterPro" id="IPR036249">
    <property type="entry name" value="Thioredoxin-like_sf"/>
</dbReference>
<dbReference type="CDD" id="cd02976">
    <property type="entry name" value="NrdH"/>
    <property type="match status" value="1"/>
</dbReference>
<dbReference type="PROSITE" id="PS51353">
    <property type="entry name" value="ARSC"/>
    <property type="match status" value="1"/>
</dbReference>
<dbReference type="PROSITE" id="PS51354">
    <property type="entry name" value="GLUTAREDOXIN_2"/>
    <property type="match status" value="1"/>
</dbReference>
<dbReference type="EMBL" id="UINC01230427">
    <property type="protein sequence ID" value="SVE62553.1"/>
    <property type="molecule type" value="Genomic_DNA"/>
</dbReference>
<organism evidence="2">
    <name type="scientific">marine metagenome</name>
    <dbReference type="NCBI Taxonomy" id="408172"/>
    <lineage>
        <taxon>unclassified sequences</taxon>
        <taxon>metagenomes</taxon>
        <taxon>ecological metagenomes</taxon>
    </lineage>
</organism>
<accession>A0A383F1K6</accession>
<feature type="non-terminal residue" evidence="2">
    <location>
        <position position="1"/>
    </location>
</feature>
<protein>
    <recommendedName>
        <fullName evidence="1">Glutaredoxin domain-containing protein</fullName>
    </recommendedName>
</protein>
<proteinExistence type="predicted"/>
<dbReference type="AlphaFoldDB" id="A0A383F1K6"/>
<dbReference type="Pfam" id="PF00462">
    <property type="entry name" value="Glutaredoxin"/>
    <property type="match status" value="1"/>
</dbReference>
<dbReference type="SUPFAM" id="SSF52833">
    <property type="entry name" value="Thioredoxin-like"/>
    <property type="match status" value="1"/>
</dbReference>
<dbReference type="InterPro" id="IPR006660">
    <property type="entry name" value="Arsenate_reductase-like"/>
</dbReference>
<name>A0A383F1K6_9ZZZZ</name>
<dbReference type="Gene3D" id="3.40.30.10">
    <property type="entry name" value="Glutaredoxin"/>
    <property type="match status" value="1"/>
</dbReference>
<evidence type="ECO:0000313" key="2">
    <source>
        <dbReference type="EMBL" id="SVE62553.1"/>
    </source>
</evidence>
<feature type="domain" description="Glutaredoxin" evidence="1">
    <location>
        <begin position="11"/>
        <end position="69"/>
    </location>
</feature>
<sequence>VLEDMYQPENVKLYVKPVCGWCRQAEHWLKSQGIEFETVDVIEDPGAFEDMERISGQTLAPVIEVDGQVLADFGARELVVFWEGLGK</sequence>
<evidence type="ECO:0000259" key="1">
    <source>
        <dbReference type="Pfam" id="PF00462"/>
    </source>
</evidence>
<reference evidence="2" key="1">
    <citation type="submission" date="2018-05" db="EMBL/GenBank/DDBJ databases">
        <authorList>
            <person name="Lanie J.A."/>
            <person name="Ng W.-L."/>
            <person name="Kazmierczak K.M."/>
            <person name="Andrzejewski T.M."/>
            <person name="Davidsen T.M."/>
            <person name="Wayne K.J."/>
            <person name="Tettelin H."/>
            <person name="Glass J.I."/>
            <person name="Rusch D."/>
            <person name="Podicherti R."/>
            <person name="Tsui H.-C.T."/>
            <person name="Winkler M.E."/>
        </authorList>
    </citation>
    <scope>NUCLEOTIDE SEQUENCE</scope>
</reference>
<dbReference type="InterPro" id="IPR002109">
    <property type="entry name" value="Glutaredoxin"/>
</dbReference>
<gene>
    <name evidence="2" type="ORF">METZ01_LOCUS515407</name>
</gene>